<proteinExistence type="predicted"/>
<evidence type="ECO:0000313" key="1">
    <source>
        <dbReference type="EMBL" id="KAJ1677867.1"/>
    </source>
</evidence>
<accession>A0ACC1HNT0</accession>
<dbReference type="Proteomes" id="UP001145114">
    <property type="component" value="Unassembled WGS sequence"/>
</dbReference>
<keyword evidence="2" id="KW-1185">Reference proteome</keyword>
<sequence>MFTTSTIPTMGIFQAYYLNVMFPDEPATKISWIGTVNFITLFGLMAVGGLMFERIGPRFTCALGVAFMAVGYILASLCTKIWQLVLTQGLLVGTGGALLNAVAIVIPLDYFEKRQSLAVGISSSGAGIGGIWLPVVIQHIINHHGIHWALRVQGLIIFVVCGLSTLLMVRSRAAVPSEADLNFEPSLAKEKEEKEEVEAEAGHPDNLKG</sequence>
<evidence type="ECO:0000313" key="2">
    <source>
        <dbReference type="Proteomes" id="UP001145114"/>
    </source>
</evidence>
<reference evidence="1" key="1">
    <citation type="submission" date="2022-06" db="EMBL/GenBank/DDBJ databases">
        <title>Phylogenomic reconstructions and comparative analyses of Kickxellomycotina fungi.</title>
        <authorList>
            <person name="Reynolds N.K."/>
            <person name="Stajich J.E."/>
            <person name="Barry K."/>
            <person name="Grigoriev I.V."/>
            <person name="Crous P."/>
            <person name="Smith M.E."/>
        </authorList>
    </citation>
    <scope>NUCLEOTIDE SEQUENCE</scope>
    <source>
        <strain evidence="1">RSA 2271</strain>
    </source>
</reference>
<name>A0ACC1HNT0_9FUNG</name>
<organism evidence="1 2">
    <name type="scientific">Spiromyces aspiralis</name>
    <dbReference type="NCBI Taxonomy" id="68401"/>
    <lineage>
        <taxon>Eukaryota</taxon>
        <taxon>Fungi</taxon>
        <taxon>Fungi incertae sedis</taxon>
        <taxon>Zoopagomycota</taxon>
        <taxon>Kickxellomycotina</taxon>
        <taxon>Kickxellomycetes</taxon>
        <taxon>Kickxellales</taxon>
        <taxon>Kickxellaceae</taxon>
        <taxon>Spiromyces</taxon>
    </lineage>
</organism>
<comment type="caution">
    <text evidence="1">The sequence shown here is derived from an EMBL/GenBank/DDBJ whole genome shotgun (WGS) entry which is preliminary data.</text>
</comment>
<protein>
    <submittedName>
        <fullName evidence="1">Uncharacterized protein</fullName>
    </submittedName>
</protein>
<dbReference type="EMBL" id="JAMZIH010001829">
    <property type="protein sequence ID" value="KAJ1677867.1"/>
    <property type="molecule type" value="Genomic_DNA"/>
</dbReference>
<gene>
    <name evidence="1" type="ORF">EV182_005274</name>
</gene>
<feature type="non-terminal residue" evidence="1">
    <location>
        <position position="209"/>
    </location>
</feature>